<dbReference type="KEGG" id="ptes:JQU52_11125"/>
<accession>A0A892ZP03</accession>
<proteinExistence type="predicted"/>
<dbReference type="SUPFAM" id="SSF53254">
    <property type="entry name" value="Phosphoglycerate mutase-like"/>
    <property type="match status" value="1"/>
</dbReference>
<gene>
    <name evidence="1" type="ORF">JQU52_11125</name>
</gene>
<reference evidence="1" key="1">
    <citation type="submission" date="2021-02" db="EMBL/GenBank/DDBJ databases">
        <title>Neisseriaceae sp. 26B isolated from the cloaca of a Common Toad-headed Turtle (Mesoclemmys nasuta).</title>
        <authorList>
            <person name="Spergser J."/>
            <person name="Busse H.-J."/>
        </authorList>
    </citation>
    <scope>NUCLEOTIDE SEQUENCE</scope>
    <source>
        <strain evidence="1">26B</strain>
    </source>
</reference>
<keyword evidence="2" id="KW-1185">Reference proteome</keyword>
<dbReference type="Gene3D" id="3.40.50.1240">
    <property type="entry name" value="Phosphoglycerate mutase-like"/>
    <property type="match status" value="1"/>
</dbReference>
<dbReference type="Pfam" id="PF00300">
    <property type="entry name" value="His_Phos_1"/>
    <property type="match status" value="1"/>
</dbReference>
<evidence type="ECO:0000313" key="1">
    <source>
        <dbReference type="EMBL" id="QRQ83354.1"/>
    </source>
</evidence>
<dbReference type="AlphaFoldDB" id="A0A892ZP03"/>
<dbReference type="Proteomes" id="UP000653156">
    <property type="component" value="Chromosome"/>
</dbReference>
<dbReference type="CDD" id="cd07067">
    <property type="entry name" value="HP_PGM_like"/>
    <property type="match status" value="1"/>
</dbReference>
<name>A0A892ZP03_9NEIS</name>
<dbReference type="InterPro" id="IPR013078">
    <property type="entry name" value="His_Pase_superF_clade-1"/>
</dbReference>
<evidence type="ECO:0000313" key="2">
    <source>
        <dbReference type="Proteomes" id="UP000653156"/>
    </source>
</evidence>
<protein>
    <submittedName>
        <fullName evidence="1">Histidine phosphatase family protein</fullName>
    </submittedName>
</protein>
<dbReference type="EMBL" id="CP069798">
    <property type="protein sequence ID" value="QRQ83354.1"/>
    <property type="molecule type" value="Genomic_DNA"/>
</dbReference>
<dbReference type="SMART" id="SM00855">
    <property type="entry name" value="PGAM"/>
    <property type="match status" value="1"/>
</dbReference>
<organism evidence="1 2">
    <name type="scientific">Paralysiella testudinis</name>
    <dbReference type="NCBI Taxonomy" id="2809020"/>
    <lineage>
        <taxon>Bacteria</taxon>
        <taxon>Pseudomonadati</taxon>
        <taxon>Pseudomonadota</taxon>
        <taxon>Betaproteobacteria</taxon>
        <taxon>Neisseriales</taxon>
        <taxon>Neisseriaceae</taxon>
        <taxon>Paralysiella</taxon>
    </lineage>
</organism>
<dbReference type="InterPro" id="IPR029033">
    <property type="entry name" value="His_PPase_superfam"/>
</dbReference>
<sequence length="161" mass="17837">MDLILWRHAEAEDGHDDLARQLTAKGQQQARSSAAWLAAQLPPQYRVWASAAARSQQTAAHLPPDFEIIPALNPDAQAPALADLLRRLAPDATLVWVGHQPWIGQLCAWLLNGDGQPAAYWSVKKSGFWWFELWFDAEGQVQAKLKAVLTPAVLKSPNTKK</sequence>